<accession>A0A6C8Y3R6</accession>
<name>A0A6C8Y3R6_SALDZ</name>
<dbReference type="AlphaFoldDB" id="A0A6C8Y3R6"/>
<dbReference type="InterPro" id="IPR025881">
    <property type="entry name" value="Toxin_Ibs"/>
</dbReference>
<evidence type="ECO:0000256" key="4">
    <source>
        <dbReference type="SAM" id="Phobius"/>
    </source>
</evidence>
<dbReference type="Pfam" id="PF13956">
    <property type="entry name" value="Ibs_toxin"/>
    <property type="match status" value="1"/>
</dbReference>
<evidence type="ECO:0000256" key="2">
    <source>
        <dbReference type="ARBA" id="ARBA00022649"/>
    </source>
</evidence>
<organism evidence="5">
    <name type="scientific">Salmonella diarizonae</name>
    <dbReference type="NCBI Taxonomy" id="59204"/>
    <lineage>
        <taxon>Bacteria</taxon>
        <taxon>Pseudomonadati</taxon>
        <taxon>Pseudomonadota</taxon>
        <taxon>Gammaproteobacteria</taxon>
        <taxon>Enterobacterales</taxon>
        <taxon>Enterobacteriaceae</taxon>
        <taxon>Salmonella</taxon>
    </lineage>
</organism>
<gene>
    <name evidence="5" type="ORF">EL06_24955</name>
</gene>
<feature type="region of interest" description="Disordered" evidence="3">
    <location>
        <begin position="1"/>
        <end position="26"/>
    </location>
</feature>
<feature type="transmembrane region" description="Helical" evidence="4">
    <location>
        <begin position="83"/>
        <end position="101"/>
    </location>
</feature>
<reference evidence="5" key="1">
    <citation type="submission" date="2018-08" db="EMBL/GenBank/DDBJ databases">
        <authorList>
            <consortium name="GenomeTrakr network: Whole genome sequencing for foodborne pathogen traceback"/>
        </authorList>
    </citation>
    <scope>NUCLEOTIDE SEQUENCE [LARGE SCALE GENOMIC DNA]</scope>
    <source>
        <strain evidence="5">FMA0132</strain>
    </source>
</reference>
<dbReference type="Proteomes" id="UP000885362">
    <property type="component" value="Unassembled WGS sequence"/>
</dbReference>
<evidence type="ECO:0000313" key="5">
    <source>
        <dbReference type="EMBL" id="MIE72546.1"/>
    </source>
</evidence>
<keyword evidence="4" id="KW-1133">Transmembrane helix</keyword>
<keyword evidence="4" id="KW-0812">Transmembrane</keyword>
<keyword evidence="2" id="KW-1277">Toxin-antitoxin system</keyword>
<sequence>MVRPDPPGDDSHTIRTGKNAAGETDTRGETVRLFQRRLSPLIIWLFGEKRLALNYRCIYNYFISRTLKREEPHRSGAPHKERVMMKLIIILIVLLVISSPAY</sequence>
<keyword evidence="4" id="KW-0472">Membrane</keyword>
<proteinExistence type="inferred from homology"/>
<evidence type="ECO:0000256" key="1">
    <source>
        <dbReference type="ARBA" id="ARBA00010353"/>
    </source>
</evidence>
<dbReference type="EMBL" id="RSHK01000037">
    <property type="protein sequence ID" value="MIE72546.1"/>
    <property type="molecule type" value="Genomic_DNA"/>
</dbReference>
<protein>
    <submittedName>
        <fullName evidence="5">Type I toxin-antitoxin system Ibs family toxin</fullName>
    </submittedName>
</protein>
<comment type="similarity">
    <text evidence="1">Belongs to the Ibs toxic protein family.</text>
</comment>
<comment type="caution">
    <text evidence="5">The sequence shown here is derived from an EMBL/GenBank/DDBJ whole genome shotgun (WGS) entry which is preliminary data.</text>
</comment>
<evidence type="ECO:0000256" key="3">
    <source>
        <dbReference type="SAM" id="MobiDB-lite"/>
    </source>
</evidence>